<dbReference type="NCBIfam" id="NF033517">
    <property type="entry name" value="transpos_IS66"/>
    <property type="match status" value="1"/>
</dbReference>
<keyword evidence="6" id="KW-1185">Reference proteome</keyword>
<dbReference type="PANTHER" id="PTHR33678">
    <property type="entry name" value="BLL1576 PROTEIN"/>
    <property type="match status" value="1"/>
</dbReference>
<evidence type="ECO:0000313" key="6">
    <source>
        <dbReference type="Proteomes" id="UP000319576"/>
    </source>
</evidence>
<feature type="domain" description="Transposase IS66 zinc-finger binding" evidence="4">
    <location>
        <begin position="133"/>
        <end position="177"/>
    </location>
</feature>
<keyword evidence="1" id="KW-0175">Coiled coil</keyword>
<name>A0A517XW55_9BACT</name>
<evidence type="ECO:0000259" key="3">
    <source>
        <dbReference type="Pfam" id="PF03050"/>
    </source>
</evidence>
<dbReference type="KEGG" id="uli:ETAA1_37140"/>
<evidence type="ECO:0000256" key="2">
    <source>
        <dbReference type="SAM" id="MobiDB-lite"/>
    </source>
</evidence>
<organism evidence="5 6">
    <name type="scientific">Urbifossiella limnaea</name>
    <dbReference type="NCBI Taxonomy" id="2528023"/>
    <lineage>
        <taxon>Bacteria</taxon>
        <taxon>Pseudomonadati</taxon>
        <taxon>Planctomycetota</taxon>
        <taxon>Planctomycetia</taxon>
        <taxon>Gemmatales</taxon>
        <taxon>Gemmataceae</taxon>
        <taxon>Urbifossiella</taxon>
    </lineage>
</organism>
<proteinExistence type="predicted"/>
<dbReference type="Pfam" id="PF13005">
    <property type="entry name" value="zf-IS66"/>
    <property type="match status" value="1"/>
</dbReference>
<sequence length="536" mass="60003">MRYRDHSAGVESDMPPTDDIDDLRRKLAHADAVIAELRGVVADLRKQVEAQQAHIHRLVKITFGRGGERVEGPTLFDGLDLPDAEQPPPPVESSTPETVPEVPPAAKRKGHGRRRKPADLPRRREDIDLTAAEKVCACCGTLKIRIGQVVSERLDYQPMALFVRELVRPTYACRSCESQGHDPQIARASLPPEPIPRSGIGSGLLAHVIVSKLVDHLPLHRQEAILARHGWDVRRSTLCDHLRACGHLLTPLYDLMRRRLLRSFAIHADDTPLVLLRPLRTAYAWVYLGDAANPYTLFDLTAGRRQEFPQAFLAGYRGFVHADAYDGYNAVHNDVRHLGCWMHARRYFVDAEPTDPRAVEALAFIRTLYAVEREIQVEREKPGETFTAADVVRIRRTRAGPILAQFRDWLDEQQRSATPKSLFGQAVGYARNQWASLVRYLDDARFAIDNGAAERAIRPLAIGRGNWLHVGGDSGLKTASVLLSVCAGATRHRLDPWAYLTHVLSELPTRSTGADLTDLLPDVWAKAHARVRQRIA</sequence>
<dbReference type="Proteomes" id="UP000319576">
    <property type="component" value="Chromosome"/>
</dbReference>
<evidence type="ECO:0000259" key="4">
    <source>
        <dbReference type="Pfam" id="PF13005"/>
    </source>
</evidence>
<feature type="domain" description="Transposase IS66 central" evidence="3">
    <location>
        <begin position="200"/>
        <end position="477"/>
    </location>
</feature>
<feature type="compositionally biased region" description="Basic residues" evidence="2">
    <location>
        <begin position="106"/>
        <end position="116"/>
    </location>
</feature>
<dbReference type="InterPro" id="IPR004291">
    <property type="entry name" value="Transposase_IS66_central"/>
</dbReference>
<gene>
    <name evidence="5" type="ORF">ETAA1_37140</name>
</gene>
<evidence type="ECO:0000313" key="5">
    <source>
        <dbReference type="EMBL" id="QDU21741.1"/>
    </source>
</evidence>
<dbReference type="PANTHER" id="PTHR33678:SF1">
    <property type="entry name" value="BLL1576 PROTEIN"/>
    <property type="match status" value="1"/>
</dbReference>
<reference evidence="5 6" key="1">
    <citation type="submission" date="2019-02" db="EMBL/GenBank/DDBJ databases">
        <title>Deep-cultivation of Planctomycetes and their phenomic and genomic characterization uncovers novel biology.</title>
        <authorList>
            <person name="Wiegand S."/>
            <person name="Jogler M."/>
            <person name="Boedeker C."/>
            <person name="Pinto D."/>
            <person name="Vollmers J."/>
            <person name="Rivas-Marin E."/>
            <person name="Kohn T."/>
            <person name="Peeters S.H."/>
            <person name="Heuer A."/>
            <person name="Rast P."/>
            <person name="Oberbeckmann S."/>
            <person name="Bunk B."/>
            <person name="Jeske O."/>
            <person name="Meyerdierks A."/>
            <person name="Storesund J.E."/>
            <person name="Kallscheuer N."/>
            <person name="Luecker S."/>
            <person name="Lage O.M."/>
            <person name="Pohl T."/>
            <person name="Merkel B.J."/>
            <person name="Hornburger P."/>
            <person name="Mueller R.-W."/>
            <person name="Bruemmer F."/>
            <person name="Labrenz M."/>
            <person name="Spormann A.M."/>
            <person name="Op den Camp H."/>
            <person name="Overmann J."/>
            <person name="Amann R."/>
            <person name="Jetten M.S.M."/>
            <person name="Mascher T."/>
            <person name="Medema M.H."/>
            <person name="Devos D.P."/>
            <person name="Kaster A.-K."/>
            <person name="Ovreas L."/>
            <person name="Rohde M."/>
            <person name="Galperin M.Y."/>
            <person name="Jogler C."/>
        </authorList>
    </citation>
    <scope>NUCLEOTIDE SEQUENCE [LARGE SCALE GENOMIC DNA]</scope>
    <source>
        <strain evidence="5 6">ETA_A1</strain>
    </source>
</reference>
<dbReference type="EMBL" id="CP036273">
    <property type="protein sequence ID" value="QDU21741.1"/>
    <property type="molecule type" value="Genomic_DNA"/>
</dbReference>
<evidence type="ECO:0000256" key="1">
    <source>
        <dbReference type="SAM" id="Coils"/>
    </source>
</evidence>
<dbReference type="InterPro" id="IPR024474">
    <property type="entry name" value="Znf_dom_IS66"/>
</dbReference>
<protein>
    <submittedName>
        <fullName evidence="5">Transposase IS66 family protein</fullName>
    </submittedName>
</protein>
<dbReference type="Pfam" id="PF03050">
    <property type="entry name" value="DDE_Tnp_IS66"/>
    <property type="match status" value="1"/>
</dbReference>
<feature type="coiled-coil region" evidence="1">
    <location>
        <begin position="20"/>
        <end position="54"/>
    </location>
</feature>
<dbReference type="InterPro" id="IPR052344">
    <property type="entry name" value="Transposase-related"/>
</dbReference>
<feature type="region of interest" description="Disordered" evidence="2">
    <location>
        <begin position="72"/>
        <end position="123"/>
    </location>
</feature>
<accession>A0A517XW55</accession>
<dbReference type="AlphaFoldDB" id="A0A517XW55"/>